<accession>A0AC35U1K6</accession>
<dbReference type="Proteomes" id="UP000095286">
    <property type="component" value="Unplaced"/>
</dbReference>
<name>A0AC35U1K6_9BILA</name>
<evidence type="ECO:0000313" key="2">
    <source>
        <dbReference type="WBParaSite" id="RSKR_0000684800.1"/>
    </source>
</evidence>
<sequence>MPLNHSNSDTRSFSNRRTKFTAAHIRKLISTGDLLHFNSITPTPIDQPKGHNVETIQKSHKLHLSALAEPLDIEDILSNSTVSHPTTDNVSSSILFPPVDLELHPLPLTTLTVPSPIIPNDIDPYTIEPHIMDILERYSENSSKSFIISRKHQLYSSGYGCQKAVITQKKYLDKVCKQSFEEMQSAVSDLIGNSGVSLFGDERDSYCSISSDSASIVSSTKEDTISGNGNTISSASQNSLAKDAIFPHLIGRTTPAALQIENSIKRNASKLPNLVSLLPISEEDKNEFNIEHRNIPNTSSCATSDLKPFLLFKVQELSFDPADLEPIFASITLFDLKEKRRLSESFYFDFNATHLNAMIQQSLFASGLLPKAALFQIQNFELLSDIFVVIKLEKVLQAGEANDIYEPYVKDHSSSGIKEKHQNFMIDNCKRLSNYRMPFAWTAIELSQVLQNGTNTNTLSHKKDNSYLGNNGDKYFDDSANIYSNDSSLIEETESILSMDHPTSLISPSQFCTLTKNKRTSNINSEPLTSPPVTPRKVSSLESNKPPNQRQQFQSISNKPIIVKLHSFFRAELDKLSDEEIIKMLFENRKNSAKLSKMKSINSKFIIEITLLPPDWNQLDETNAYLINNCISSELKRWKNSIAMFNNYNSNPILREVLSFPAKGQYEVNDSTNLRNLLFIYPKMANFSNKSGNARNISIRIELMDSHEKPCKALYSRNSNQLVDKIYTSVSYHTKYPQFSDEIKINIPANLNDGYHILFTFCHISCKLNKHNDGVETEIAYTWLPLYQEKGCLQTGNNFHIPISLEPLPKGYCYLSPDVNLPNIKWLEAHKPLFQVSMSAITTIHTEDKYLDAFLRVYHSLDTTDTNDILNAVKNVTKSQPQPMVSFMYIIFDKLLSLITYSKISHKLSECRLAETCFTTLSQLIKICTVLLDVSTLDGHGRSSFLIKYIHLNKITTKSPFDNDTFNDSLKYGLSGDTTYDDLNKIIKKVEASNSMKNSTYSKSCGYTKFLHEELVQQWTYATGSLKDMSCTYSWFYLELIIKSMGELLLNQNSQMLYISRRTRFSDSYLGDLCRLQTLLTNEIIEKSSKDHNTARQINNAFAFFLQDSFSIMDRTFVMRLVKGYYNDIGIKISMYGDNLSRNLMLLRLEFTKILLSHEHIIALNLPMSHQYLCNYYDLTQPTNESFDTSSLLCSLPQVENKYASISSSPNTFTLSRTKSSVFPDELSNAFKAQHFLIGVLLSDLVTSIHSNNGSIQNQAITNLKNLLVSHENDVRICNDKSLMERVAELYFPLLGKF</sequence>
<proteinExistence type="predicted"/>
<dbReference type="WBParaSite" id="RSKR_0000684800.1">
    <property type="protein sequence ID" value="RSKR_0000684800.1"/>
    <property type="gene ID" value="RSKR_0000684800"/>
</dbReference>
<evidence type="ECO:0000313" key="1">
    <source>
        <dbReference type="Proteomes" id="UP000095286"/>
    </source>
</evidence>
<reference evidence="2" key="1">
    <citation type="submission" date="2016-11" db="UniProtKB">
        <authorList>
            <consortium name="WormBaseParasite"/>
        </authorList>
    </citation>
    <scope>IDENTIFICATION</scope>
    <source>
        <strain evidence="2">KR3021</strain>
    </source>
</reference>
<organism evidence="1 2">
    <name type="scientific">Rhabditophanes sp. KR3021</name>
    <dbReference type="NCBI Taxonomy" id="114890"/>
    <lineage>
        <taxon>Eukaryota</taxon>
        <taxon>Metazoa</taxon>
        <taxon>Ecdysozoa</taxon>
        <taxon>Nematoda</taxon>
        <taxon>Chromadorea</taxon>
        <taxon>Rhabditida</taxon>
        <taxon>Tylenchina</taxon>
        <taxon>Panagrolaimomorpha</taxon>
        <taxon>Strongyloidoidea</taxon>
        <taxon>Alloionematidae</taxon>
        <taxon>Rhabditophanes</taxon>
    </lineage>
</organism>
<protein>
    <submittedName>
        <fullName evidence="2">C2 DOCK-type domain-containing protein</fullName>
    </submittedName>
</protein>